<feature type="compositionally biased region" description="Polar residues" evidence="3">
    <location>
        <begin position="1087"/>
        <end position="1102"/>
    </location>
</feature>
<keyword evidence="7" id="KW-1185">Reference proteome</keyword>
<evidence type="ECO:0000256" key="3">
    <source>
        <dbReference type="SAM" id="MobiDB-lite"/>
    </source>
</evidence>
<dbReference type="EMBL" id="CP106881">
    <property type="protein sequence ID" value="UYG52415.1"/>
    <property type="molecule type" value="Genomic_DNA"/>
</dbReference>
<feature type="region of interest" description="Disordered" evidence="3">
    <location>
        <begin position="1077"/>
        <end position="1141"/>
    </location>
</feature>
<evidence type="ECO:0000313" key="7">
    <source>
        <dbReference type="Proteomes" id="UP001162800"/>
    </source>
</evidence>
<feature type="domain" description="PilY1 beta-propeller" evidence="5">
    <location>
        <begin position="592"/>
        <end position="976"/>
    </location>
</feature>
<dbReference type="Gene3D" id="3.40.50.410">
    <property type="entry name" value="von Willebrand factor, type A domain"/>
    <property type="match status" value="1"/>
</dbReference>
<keyword evidence="1" id="KW-0479">Metal-binding</keyword>
<evidence type="ECO:0000259" key="5">
    <source>
        <dbReference type="Pfam" id="PF05567"/>
    </source>
</evidence>
<dbReference type="SUPFAM" id="SSF53300">
    <property type="entry name" value="vWA-like"/>
    <property type="match status" value="1"/>
</dbReference>
<evidence type="ECO:0000256" key="2">
    <source>
        <dbReference type="ARBA" id="ARBA00022837"/>
    </source>
</evidence>
<evidence type="ECO:0000256" key="4">
    <source>
        <dbReference type="SAM" id="SignalP"/>
    </source>
</evidence>
<sequence>MAKTALFLRALLLAAFAALPAAPALAAQWSLVQYPAGTASREPAPNVIVSVDDSGSMGASGIATLKAALRQTFSEENVADGLIRLSWQSMNSACNNVPLSTLTCNNALKSLRGTHRTNFLNWVETLNASGGTPSHRMVRNAGDYLKRTDLGINSPWAADPGTKEAPIISCRRSYHIFMTDGAWNSGTTNTAQHVDADRDQTAYQAIGGIGNLDNTRTTLGDGQTVYDPAAATSRLYRDDWGFNTTTTVERECTLLILCRDVTRTTYGLNTLSDLAFHYWATDLQPGIANEIKPMIRKSGDETFTSGSGSGLRTTTLPQFWNPRNNPATWQHMTTYTIGFGSGASAWSGSPVFGTDNYSGEINRLITGDLSWPSPLCGSGNTGSGNSACDGSTGYGATAKDNGRRIELWHAALNGRGKFTPAPTADDLTRAFKEIVSTIVEDSSTPITSFTSASASVTRAGTSQYSSGYNADGWSGYVRSDTLAQGTAAATPNAAWGLKPGVTGAAAAVTTADKLDALSSVDTRLILSMRNDTNAGVEFRWANLSLAQKAQFKLNVLETDSVATSRVNFLRGDRTLEGGTTAKPFRQRSSRQGDIVNSALWYVGTPVSNYSFDNYRAFATRYAARLPMIYVGGNDGMLHGFSALDGTERIAYVPKGVIGNLNDLSLPGYSHRYYVDGSPFSGDVNWGTATTPDWRTLLIGTLGAGGRGYFVLDVTRPGSTATTGTTAVASNFTAANAASLVVMDKTAAASDITTGEAADIGHIFAAPDTEDNNPQRASQVVRLNNGRWAVVLGNGYNSLNERPVLLLQYLDGARELRTIVAASSGANATSNGLSAPQLVDIDGNGTPDVVYAGDLRGNLWKFDIGAADAALWNVAFSGRPFYTAVYTSGNASSAQPITAAPVVRPNDRGGVGLMVAFGTGRNITEGDRTDVSVQSIYSLLDTTLYRIVSGRVTVDTTSGQPQPLGTGVGNLQQQTVSATAIAGSGASSTRTFYTVSQNPVSYTGSNARRGWYLHLPDTGERLLESPSFFDGSNILEVITEVPGSGTSVLEESCAPASSVPRLYRTFLNIMDGRKPSVQLADTNGDGVYNSTSDRGVSRMTASTKESRVSSRGQEIRTGADGTVDQLAKLPEQPLRPSWRQLR</sequence>
<feature type="signal peptide" evidence="4">
    <location>
        <begin position="1"/>
        <end position="26"/>
    </location>
</feature>
<protein>
    <submittedName>
        <fullName evidence="6">PilC/PilY family type IV pilus protein</fullName>
    </submittedName>
</protein>
<organism evidence="6 7">
    <name type="scientific">Comamonas endophytica</name>
    <dbReference type="NCBI Taxonomy" id="2949090"/>
    <lineage>
        <taxon>Bacteria</taxon>
        <taxon>Pseudomonadati</taxon>
        <taxon>Pseudomonadota</taxon>
        <taxon>Betaproteobacteria</taxon>
        <taxon>Burkholderiales</taxon>
        <taxon>Comamonadaceae</taxon>
        <taxon>Comamonas</taxon>
    </lineage>
</organism>
<accession>A0ABY6GBI0</accession>
<proteinExistence type="predicted"/>
<gene>
    <name evidence="6" type="ORF">M9799_04000</name>
</gene>
<dbReference type="InterPro" id="IPR036465">
    <property type="entry name" value="vWFA_dom_sf"/>
</dbReference>
<reference evidence="6" key="1">
    <citation type="submission" date="2022-09" db="EMBL/GenBank/DDBJ databases">
        <title>The complete genome of Acidovorax sp. 5MLIR.</title>
        <authorList>
            <person name="Liu L."/>
            <person name="Yue J."/>
            <person name="Yang F."/>
            <person name="Yuan J."/>
            <person name="Li L."/>
        </authorList>
    </citation>
    <scope>NUCLEOTIDE SEQUENCE</scope>
    <source>
        <strain evidence="6">5MLIR</strain>
    </source>
</reference>
<keyword evidence="2" id="KW-0106">Calcium</keyword>
<name>A0ABY6GBI0_9BURK</name>
<keyword evidence="4" id="KW-0732">Signal</keyword>
<dbReference type="Pfam" id="PF05567">
    <property type="entry name" value="T4P_PilY1"/>
    <property type="match status" value="1"/>
</dbReference>
<evidence type="ECO:0000313" key="6">
    <source>
        <dbReference type="EMBL" id="UYG52415.1"/>
    </source>
</evidence>
<dbReference type="InterPro" id="IPR008707">
    <property type="entry name" value="B-propeller_PilY1"/>
</dbReference>
<feature type="chain" id="PRO_5046329640" evidence="4">
    <location>
        <begin position="27"/>
        <end position="1141"/>
    </location>
</feature>
<evidence type="ECO:0000256" key="1">
    <source>
        <dbReference type="ARBA" id="ARBA00022723"/>
    </source>
</evidence>
<dbReference type="Proteomes" id="UP001162800">
    <property type="component" value="Chromosome"/>
</dbReference>
<dbReference type="RefSeq" id="WP_231044048.1">
    <property type="nucleotide sequence ID" value="NZ_CP106881.1"/>
</dbReference>